<sequence length="215" mass="24379">MLVPLVKFVAFTLEPALVMIWSTSPDLWSWITHYFHYIGANPNQFMYTFEDIPGWAPDMLIISENIVRSLTCDDLEFPTPELALSASPGLSSPMLLSSEAPVVLAPEEGEAVQESVPKCAPWLLGGMILMGLDSYFPQISAVSSLWTPLQEAVPVLHWMVSWWILPPEWEPNLVSLAPLSPQMLGNFYQIRFEYLFKRLLKKPKKSPQFNILELL</sequence>
<comment type="caution">
    <text evidence="1">The sequence shown here is derived from an EMBL/GenBank/DDBJ whole genome shotgun (WGS) entry which is preliminary data.</text>
</comment>
<accession>A0ACC2RV29</accession>
<keyword evidence="2" id="KW-1185">Reference proteome</keyword>
<evidence type="ECO:0000313" key="1">
    <source>
        <dbReference type="EMBL" id="KAJ9053955.1"/>
    </source>
</evidence>
<dbReference type="EMBL" id="QTSX02006476">
    <property type="protein sequence ID" value="KAJ9053955.1"/>
    <property type="molecule type" value="Genomic_DNA"/>
</dbReference>
<evidence type="ECO:0000313" key="2">
    <source>
        <dbReference type="Proteomes" id="UP001165960"/>
    </source>
</evidence>
<reference evidence="1" key="1">
    <citation type="submission" date="2022-04" db="EMBL/GenBank/DDBJ databases">
        <title>Genome of the entomopathogenic fungus Entomophthora muscae.</title>
        <authorList>
            <person name="Elya C."/>
            <person name="Lovett B.R."/>
            <person name="Lee E."/>
            <person name="Macias A.M."/>
            <person name="Hajek A.E."/>
            <person name="De Bivort B.L."/>
            <person name="Kasson M.T."/>
            <person name="De Fine Licht H.H."/>
            <person name="Stajich J.E."/>
        </authorList>
    </citation>
    <scope>NUCLEOTIDE SEQUENCE</scope>
    <source>
        <strain evidence="1">Berkeley</strain>
    </source>
</reference>
<organism evidence="1 2">
    <name type="scientific">Entomophthora muscae</name>
    <dbReference type="NCBI Taxonomy" id="34485"/>
    <lineage>
        <taxon>Eukaryota</taxon>
        <taxon>Fungi</taxon>
        <taxon>Fungi incertae sedis</taxon>
        <taxon>Zoopagomycota</taxon>
        <taxon>Entomophthoromycotina</taxon>
        <taxon>Entomophthoromycetes</taxon>
        <taxon>Entomophthorales</taxon>
        <taxon>Entomophthoraceae</taxon>
        <taxon>Entomophthora</taxon>
    </lineage>
</organism>
<proteinExistence type="predicted"/>
<name>A0ACC2RV29_9FUNG</name>
<gene>
    <name evidence="1" type="ORF">DSO57_1019306</name>
</gene>
<dbReference type="Proteomes" id="UP001165960">
    <property type="component" value="Unassembled WGS sequence"/>
</dbReference>
<protein>
    <submittedName>
        <fullName evidence="1">Uncharacterized protein</fullName>
    </submittedName>
</protein>